<dbReference type="Proteomes" id="UP000278627">
    <property type="component" value="Unassembled WGS sequence"/>
</dbReference>
<feature type="signal peptide" evidence="2">
    <location>
        <begin position="1"/>
        <end position="29"/>
    </location>
</feature>
<keyword evidence="2" id="KW-0732">Signal</keyword>
<accession>A0A0N4T9W4</accession>
<dbReference type="EMBL" id="UZAD01002993">
    <property type="protein sequence ID" value="VDN86154.1"/>
    <property type="molecule type" value="Genomic_DNA"/>
</dbReference>
<organism evidence="5">
    <name type="scientific">Brugia pahangi</name>
    <name type="common">Filarial nematode worm</name>
    <dbReference type="NCBI Taxonomy" id="6280"/>
    <lineage>
        <taxon>Eukaryota</taxon>
        <taxon>Metazoa</taxon>
        <taxon>Ecdysozoa</taxon>
        <taxon>Nematoda</taxon>
        <taxon>Chromadorea</taxon>
        <taxon>Rhabditida</taxon>
        <taxon>Spirurina</taxon>
        <taxon>Spiruromorpha</taxon>
        <taxon>Filarioidea</taxon>
        <taxon>Onchocercidae</taxon>
        <taxon>Brugia</taxon>
    </lineage>
</organism>
<feature type="region of interest" description="Disordered" evidence="1">
    <location>
        <begin position="160"/>
        <end position="200"/>
    </location>
</feature>
<reference evidence="3 4" key="2">
    <citation type="submission" date="2018-11" db="EMBL/GenBank/DDBJ databases">
        <authorList>
            <consortium name="Pathogen Informatics"/>
        </authorList>
    </citation>
    <scope>NUCLEOTIDE SEQUENCE [LARGE SCALE GENOMIC DNA]</scope>
</reference>
<sequence length="231" mass="26388">MTSRERNAKLMTRTFILTISLSLITSANAVAINSFNGNIVGDNSLNNNANHNANQHHDRSPTRSSAKPSTTTERAKYLPYFIVPPYGLPLHNIGGIQYPFPYTSRTTTTTTTTTTTRSPYLTERGYLSYIRTYGDNASRYLPFIDERGYLSFINDNFAGRRGSDRRNSGRRQNGGRRRNGSRRRNNNRRQYESGESDESDEGYLSMLRGRYGTRPNSNPLYLYNWGFYTTI</sequence>
<dbReference type="AlphaFoldDB" id="A0A0N4T9W4"/>
<name>A0A0N4T9W4_BRUPA</name>
<gene>
    <name evidence="3" type="ORF">BPAG_LOCUS4968</name>
</gene>
<evidence type="ECO:0000313" key="5">
    <source>
        <dbReference type="WBParaSite" id="BPAG_0000500101-mRNA-1"/>
    </source>
</evidence>
<evidence type="ECO:0000313" key="3">
    <source>
        <dbReference type="EMBL" id="VDN86154.1"/>
    </source>
</evidence>
<proteinExistence type="predicted"/>
<feature type="compositionally biased region" description="Basic residues" evidence="1">
    <location>
        <begin position="173"/>
        <end position="187"/>
    </location>
</feature>
<evidence type="ECO:0000313" key="4">
    <source>
        <dbReference type="Proteomes" id="UP000278627"/>
    </source>
</evidence>
<protein>
    <submittedName>
        <fullName evidence="5">Conserved secreted protein</fullName>
    </submittedName>
</protein>
<evidence type="ECO:0000256" key="2">
    <source>
        <dbReference type="SAM" id="SignalP"/>
    </source>
</evidence>
<dbReference type="WBParaSite" id="BPAG_0000500101-mRNA-1">
    <property type="protein sequence ID" value="BPAG_0000500101-mRNA-1"/>
    <property type="gene ID" value="BPAG_0000500101"/>
</dbReference>
<feature type="region of interest" description="Disordered" evidence="1">
    <location>
        <begin position="46"/>
        <end position="70"/>
    </location>
</feature>
<feature type="chain" id="PRO_5043121865" evidence="2">
    <location>
        <begin position="30"/>
        <end position="231"/>
    </location>
</feature>
<reference evidence="5" key="1">
    <citation type="submission" date="2017-02" db="UniProtKB">
        <authorList>
            <consortium name="WormBaseParasite"/>
        </authorList>
    </citation>
    <scope>IDENTIFICATION</scope>
</reference>
<evidence type="ECO:0000256" key="1">
    <source>
        <dbReference type="SAM" id="MobiDB-lite"/>
    </source>
</evidence>
<keyword evidence="4" id="KW-1185">Reference proteome</keyword>